<dbReference type="RefSeq" id="WP_147169189.1">
    <property type="nucleotide sequence ID" value="NZ_VOOR01000060.1"/>
</dbReference>
<accession>A0A5C6RH63</accession>
<organism evidence="1 2">
    <name type="scientific">Phaeodactylibacter luteus</name>
    <dbReference type="NCBI Taxonomy" id="1564516"/>
    <lineage>
        <taxon>Bacteria</taxon>
        <taxon>Pseudomonadati</taxon>
        <taxon>Bacteroidota</taxon>
        <taxon>Saprospiria</taxon>
        <taxon>Saprospirales</taxon>
        <taxon>Haliscomenobacteraceae</taxon>
        <taxon>Phaeodactylibacter</taxon>
    </lineage>
</organism>
<dbReference type="AlphaFoldDB" id="A0A5C6RH63"/>
<proteinExistence type="predicted"/>
<dbReference type="Proteomes" id="UP000321580">
    <property type="component" value="Unassembled WGS sequence"/>
</dbReference>
<name>A0A5C6RH63_9BACT</name>
<sequence length="151" mass="17396">MKTILDDCYSLSLAKAVYRNEGELRITLVELVKSETKENIEIGTGRIIKDVYAIEETQNSRTFLVEFEYAIFHQIIDESFIIIRKEEVKDTKGFIQKIENSNFEKYISENFGWYEDVCNSPLKCDRAGLHLCPKSMAHFSGSVPGRPPAHR</sequence>
<comment type="caution">
    <text evidence="1">The sequence shown here is derived from an EMBL/GenBank/DDBJ whole genome shotgun (WGS) entry which is preliminary data.</text>
</comment>
<reference evidence="1 2" key="1">
    <citation type="submission" date="2019-08" db="EMBL/GenBank/DDBJ databases">
        <title>Genome of Phaeodactylibacter luteus.</title>
        <authorList>
            <person name="Bowman J.P."/>
        </authorList>
    </citation>
    <scope>NUCLEOTIDE SEQUENCE [LARGE SCALE GENOMIC DNA]</scope>
    <source>
        <strain evidence="1 2">KCTC 42180</strain>
    </source>
</reference>
<dbReference type="EMBL" id="VOOR01000060">
    <property type="protein sequence ID" value="TXB61414.1"/>
    <property type="molecule type" value="Genomic_DNA"/>
</dbReference>
<evidence type="ECO:0000313" key="2">
    <source>
        <dbReference type="Proteomes" id="UP000321580"/>
    </source>
</evidence>
<gene>
    <name evidence="1" type="ORF">FRY97_19165</name>
</gene>
<protein>
    <submittedName>
        <fullName evidence="1">Uncharacterized protein</fullName>
    </submittedName>
</protein>
<keyword evidence="2" id="KW-1185">Reference proteome</keyword>
<evidence type="ECO:0000313" key="1">
    <source>
        <dbReference type="EMBL" id="TXB61414.1"/>
    </source>
</evidence>